<keyword evidence="2" id="KW-0238">DNA-binding</keyword>
<dbReference type="InterPro" id="IPR036388">
    <property type="entry name" value="WH-like_DNA-bd_sf"/>
</dbReference>
<dbReference type="PROSITE" id="PS50949">
    <property type="entry name" value="HTH_GNTR"/>
    <property type="match status" value="1"/>
</dbReference>
<dbReference type="SMART" id="SM00345">
    <property type="entry name" value="HTH_GNTR"/>
    <property type="match status" value="1"/>
</dbReference>
<dbReference type="SUPFAM" id="SSF46785">
    <property type="entry name" value="Winged helix' DNA-binding domain"/>
    <property type="match status" value="1"/>
</dbReference>
<reference evidence="5 6" key="1">
    <citation type="submission" date="2014-03" db="EMBL/GenBank/DDBJ databases">
        <title>Draft Genome Sequences of Four Burkholderia Strains.</title>
        <authorList>
            <person name="Liu X.Y."/>
            <person name="Li C.X."/>
            <person name="Xu J.H."/>
        </authorList>
    </citation>
    <scope>NUCLEOTIDE SEQUENCE [LARGE SCALE GENOMIC DNA]</scope>
    <source>
        <strain evidence="5 6">DSM 50014</strain>
    </source>
</reference>
<evidence type="ECO:0000259" key="4">
    <source>
        <dbReference type="PROSITE" id="PS50949"/>
    </source>
</evidence>
<dbReference type="AlphaFoldDB" id="A0A069PGL4"/>
<organism evidence="5 6">
    <name type="scientific">Caballeronia glathei</name>
    <dbReference type="NCBI Taxonomy" id="60547"/>
    <lineage>
        <taxon>Bacteria</taxon>
        <taxon>Pseudomonadati</taxon>
        <taxon>Pseudomonadota</taxon>
        <taxon>Betaproteobacteria</taxon>
        <taxon>Burkholderiales</taxon>
        <taxon>Burkholderiaceae</taxon>
        <taxon>Caballeronia</taxon>
    </lineage>
</organism>
<keyword evidence="3" id="KW-0804">Transcription</keyword>
<keyword evidence="1" id="KW-0805">Transcription regulation</keyword>
<dbReference type="PANTHER" id="PTHR43537">
    <property type="entry name" value="TRANSCRIPTIONAL REGULATOR, GNTR FAMILY"/>
    <property type="match status" value="1"/>
</dbReference>
<dbReference type="STRING" id="60547.GCA_000751215_01596"/>
<accession>A0A069PGL4</accession>
<comment type="caution">
    <text evidence="5">The sequence shown here is derived from an EMBL/GenBank/DDBJ whole genome shotgun (WGS) entry which is preliminary data.</text>
</comment>
<name>A0A069PGL4_9BURK</name>
<dbReference type="EMBL" id="JFHC01000053">
    <property type="protein sequence ID" value="KDR39705.1"/>
    <property type="molecule type" value="Genomic_DNA"/>
</dbReference>
<dbReference type="Pfam" id="PF07729">
    <property type="entry name" value="FCD"/>
    <property type="match status" value="1"/>
</dbReference>
<evidence type="ECO:0000256" key="3">
    <source>
        <dbReference type="ARBA" id="ARBA00023163"/>
    </source>
</evidence>
<evidence type="ECO:0000313" key="6">
    <source>
        <dbReference type="Proteomes" id="UP000027466"/>
    </source>
</evidence>
<dbReference type="PANTHER" id="PTHR43537:SF44">
    <property type="entry name" value="GNTR FAMILY REGULATORY PROTEIN"/>
    <property type="match status" value="1"/>
</dbReference>
<dbReference type="Proteomes" id="UP000027466">
    <property type="component" value="Unassembled WGS sequence"/>
</dbReference>
<dbReference type="Gene3D" id="1.20.120.530">
    <property type="entry name" value="GntR ligand-binding domain-like"/>
    <property type="match status" value="1"/>
</dbReference>
<sequence>MNHGYEASLVKRVVNQLVTGIVNGDYEGNVLPPQVILSKKHGVSRTIMREALSILISRRMLDVRPKTGTRIKPAKDWLIIDHEVAEWRLRATPDPEYLRGLIEFRTLVDPRAASLAATRANRNQRIAIAAAYQNLVHAGPAAAVQHTAEDALQGAIVDASGDELLRQMSSVIRMGLKAMRPIARMHTLAHDSGLVHYGRVVRAIEGGDADGARAAMNLLLSQNAEQLLGEAV</sequence>
<dbReference type="GO" id="GO:0003677">
    <property type="term" value="F:DNA binding"/>
    <property type="evidence" value="ECO:0007669"/>
    <property type="project" value="UniProtKB-KW"/>
</dbReference>
<dbReference type="GO" id="GO:0003700">
    <property type="term" value="F:DNA-binding transcription factor activity"/>
    <property type="evidence" value="ECO:0007669"/>
    <property type="project" value="InterPro"/>
</dbReference>
<gene>
    <name evidence="5" type="ORF">BG61_30415</name>
</gene>
<feature type="domain" description="HTH gntR-type" evidence="4">
    <location>
        <begin position="7"/>
        <end position="74"/>
    </location>
</feature>
<dbReference type="RefSeq" id="WP_035928316.1">
    <property type="nucleotide sequence ID" value="NZ_CADFFX010000036.1"/>
</dbReference>
<dbReference type="InterPro" id="IPR011711">
    <property type="entry name" value="GntR_C"/>
</dbReference>
<dbReference type="Gene3D" id="1.10.10.10">
    <property type="entry name" value="Winged helix-like DNA-binding domain superfamily/Winged helix DNA-binding domain"/>
    <property type="match status" value="1"/>
</dbReference>
<proteinExistence type="predicted"/>
<evidence type="ECO:0000256" key="2">
    <source>
        <dbReference type="ARBA" id="ARBA00023125"/>
    </source>
</evidence>
<dbReference type="SUPFAM" id="SSF48008">
    <property type="entry name" value="GntR ligand-binding domain-like"/>
    <property type="match status" value="1"/>
</dbReference>
<dbReference type="InterPro" id="IPR036390">
    <property type="entry name" value="WH_DNA-bd_sf"/>
</dbReference>
<evidence type="ECO:0000256" key="1">
    <source>
        <dbReference type="ARBA" id="ARBA00023015"/>
    </source>
</evidence>
<dbReference type="Pfam" id="PF00392">
    <property type="entry name" value="GntR"/>
    <property type="match status" value="1"/>
</dbReference>
<dbReference type="InterPro" id="IPR000524">
    <property type="entry name" value="Tscrpt_reg_HTH_GntR"/>
</dbReference>
<keyword evidence="6" id="KW-1185">Reference proteome</keyword>
<dbReference type="InterPro" id="IPR008920">
    <property type="entry name" value="TF_FadR/GntR_C"/>
</dbReference>
<evidence type="ECO:0000313" key="5">
    <source>
        <dbReference type="EMBL" id="KDR39705.1"/>
    </source>
</evidence>
<dbReference type="SMART" id="SM00895">
    <property type="entry name" value="FCD"/>
    <property type="match status" value="1"/>
</dbReference>
<protein>
    <submittedName>
        <fullName evidence="5">GntR family transcriptional regulator</fullName>
    </submittedName>
</protein>